<dbReference type="PANTHER" id="PTHR19317">
    <property type="entry name" value="PRENYLATED RAB ACCEPTOR 1-RELATED"/>
    <property type="match status" value="1"/>
</dbReference>
<evidence type="ECO:0000256" key="4">
    <source>
        <dbReference type="ARBA" id="ARBA00022692"/>
    </source>
</evidence>
<dbReference type="GO" id="GO:0005783">
    <property type="term" value="C:endoplasmic reticulum"/>
    <property type="evidence" value="ECO:0007669"/>
    <property type="project" value="UniProtKB-ARBA"/>
</dbReference>
<dbReference type="GO" id="GO:0016192">
    <property type="term" value="P:vesicle-mediated transport"/>
    <property type="evidence" value="ECO:0007669"/>
    <property type="project" value="TreeGrafter"/>
</dbReference>
<dbReference type="GO" id="GO:0016020">
    <property type="term" value="C:membrane"/>
    <property type="evidence" value="ECO:0007669"/>
    <property type="project" value="UniProtKB-SubCell"/>
</dbReference>
<evidence type="ECO:0000313" key="8">
    <source>
        <dbReference type="EMBL" id="GAA0166357.1"/>
    </source>
</evidence>
<proteinExistence type="inferred from homology"/>
<dbReference type="PANTHER" id="PTHR19317:SF34">
    <property type="entry name" value="PRA1 FAMILY PROTEIN-RELATED"/>
    <property type="match status" value="1"/>
</dbReference>
<keyword evidence="5 7" id="KW-1133">Transmembrane helix</keyword>
<evidence type="ECO:0000313" key="9">
    <source>
        <dbReference type="Proteomes" id="UP001454036"/>
    </source>
</evidence>
<evidence type="ECO:0000256" key="6">
    <source>
        <dbReference type="ARBA" id="ARBA00023136"/>
    </source>
</evidence>
<comment type="function">
    <text evidence="1 7">May be involved in both secretory and endocytic intracellular trafficking in the endosomal/prevacuolar compartments.</text>
</comment>
<dbReference type="EMBL" id="BAABME010005702">
    <property type="protein sequence ID" value="GAA0166357.1"/>
    <property type="molecule type" value="Genomic_DNA"/>
</dbReference>
<organism evidence="8 9">
    <name type="scientific">Lithospermum erythrorhizon</name>
    <name type="common">Purple gromwell</name>
    <name type="synonym">Lithospermum officinale var. erythrorhizon</name>
    <dbReference type="NCBI Taxonomy" id="34254"/>
    <lineage>
        <taxon>Eukaryota</taxon>
        <taxon>Viridiplantae</taxon>
        <taxon>Streptophyta</taxon>
        <taxon>Embryophyta</taxon>
        <taxon>Tracheophyta</taxon>
        <taxon>Spermatophyta</taxon>
        <taxon>Magnoliopsida</taxon>
        <taxon>eudicotyledons</taxon>
        <taxon>Gunneridae</taxon>
        <taxon>Pentapetalae</taxon>
        <taxon>asterids</taxon>
        <taxon>lamiids</taxon>
        <taxon>Boraginales</taxon>
        <taxon>Boraginaceae</taxon>
        <taxon>Boraginoideae</taxon>
        <taxon>Lithospermeae</taxon>
        <taxon>Lithospermum</taxon>
    </lineage>
</organism>
<comment type="caution">
    <text evidence="8">The sequence shown here is derived from an EMBL/GenBank/DDBJ whole genome shotgun (WGS) entry which is preliminary data.</text>
</comment>
<dbReference type="InterPro" id="IPR004895">
    <property type="entry name" value="Prenylated_rab_accept_PRA1"/>
</dbReference>
<evidence type="ECO:0000256" key="2">
    <source>
        <dbReference type="ARBA" id="ARBA00004141"/>
    </source>
</evidence>
<evidence type="ECO:0000256" key="7">
    <source>
        <dbReference type="RuleBase" id="RU363107"/>
    </source>
</evidence>
<evidence type="ECO:0000256" key="1">
    <source>
        <dbReference type="ARBA" id="ARBA00002501"/>
    </source>
</evidence>
<dbReference type="AlphaFoldDB" id="A0AAV3QQJ1"/>
<feature type="transmembrane region" description="Helical" evidence="7">
    <location>
        <begin position="80"/>
        <end position="98"/>
    </location>
</feature>
<evidence type="ECO:0000256" key="3">
    <source>
        <dbReference type="ARBA" id="ARBA00006483"/>
    </source>
</evidence>
<sequence length="218" mass="23577">MASSVSPVIPVVNQQQHPTNDAAAGGPPNALLSFVSNVTQTVRNILSNRRPWTELIDRSAFSKPETISDATSRIRKNYTYFRINYLTIITCALGVSLITHPFSLLLLATLLAAWLYLYLFRTSSDAPLVIFGRQFSNRETLGALIISTVLVIFLTSVGYVLVSALMVGVAIVCIHAAFRAPEDLFLDEQDSPATGFISFLTGAASNGVAASHMVSARV</sequence>
<comment type="similarity">
    <text evidence="3 7">Belongs to the PRA1 family.</text>
</comment>
<accession>A0AAV3QQJ1</accession>
<feature type="transmembrane region" description="Helical" evidence="7">
    <location>
        <begin position="141"/>
        <end position="172"/>
    </location>
</feature>
<dbReference type="GO" id="GO:0005794">
    <property type="term" value="C:Golgi apparatus"/>
    <property type="evidence" value="ECO:0007669"/>
    <property type="project" value="TreeGrafter"/>
</dbReference>
<protein>
    <recommendedName>
        <fullName evidence="7">PRA1 family protein</fullName>
    </recommendedName>
</protein>
<dbReference type="Proteomes" id="UP001454036">
    <property type="component" value="Unassembled WGS sequence"/>
</dbReference>
<reference evidence="8 9" key="1">
    <citation type="submission" date="2024-01" db="EMBL/GenBank/DDBJ databases">
        <title>The complete chloroplast genome sequence of Lithospermum erythrorhizon: insights into the phylogenetic relationship among Boraginaceae species and the maternal lineages of purple gromwells.</title>
        <authorList>
            <person name="Okada T."/>
            <person name="Watanabe K."/>
        </authorList>
    </citation>
    <scope>NUCLEOTIDE SEQUENCE [LARGE SCALE GENOMIC DNA]</scope>
</reference>
<feature type="transmembrane region" description="Helical" evidence="7">
    <location>
        <begin position="104"/>
        <end position="120"/>
    </location>
</feature>
<keyword evidence="7" id="KW-0813">Transport</keyword>
<gene>
    <name evidence="8" type="ORF">LIER_21527</name>
</gene>
<keyword evidence="6 7" id="KW-0472">Membrane</keyword>
<dbReference type="Pfam" id="PF03208">
    <property type="entry name" value="PRA1"/>
    <property type="match status" value="1"/>
</dbReference>
<name>A0AAV3QQJ1_LITER</name>
<evidence type="ECO:0000256" key="5">
    <source>
        <dbReference type="ARBA" id="ARBA00022989"/>
    </source>
</evidence>
<comment type="subcellular location">
    <subcellularLocation>
        <location evidence="2 7">Membrane</location>
        <topology evidence="2 7">Multi-pass membrane protein</topology>
    </subcellularLocation>
</comment>
<keyword evidence="4 7" id="KW-0812">Transmembrane</keyword>
<keyword evidence="9" id="KW-1185">Reference proteome</keyword>